<feature type="compositionally biased region" description="Polar residues" evidence="1">
    <location>
        <begin position="856"/>
        <end position="877"/>
    </location>
</feature>
<feature type="region of interest" description="Disordered" evidence="1">
    <location>
        <begin position="823"/>
        <end position="900"/>
    </location>
</feature>
<feature type="region of interest" description="Disordered" evidence="1">
    <location>
        <begin position="1142"/>
        <end position="1161"/>
    </location>
</feature>
<evidence type="ECO:0000313" key="2">
    <source>
        <dbReference type="EMBL" id="SSX20585.1"/>
    </source>
</evidence>
<feature type="compositionally biased region" description="Low complexity" evidence="1">
    <location>
        <begin position="713"/>
        <end position="726"/>
    </location>
</feature>
<gene>
    <name evidence="2" type="primary">CSON001823</name>
</gene>
<feature type="compositionally biased region" description="Low complexity" evidence="1">
    <location>
        <begin position="878"/>
        <end position="889"/>
    </location>
</feature>
<dbReference type="VEuPathDB" id="VectorBase:CSON001823"/>
<feature type="compositionally biased region" description="Basic and acidic residues" evidence="1">
    <location>
        <begin position="173"/>
        <end position="194"/>
    </location>
</feature>
<sequence length="1237" mass="138703">MDSLEDIPSAYGGLEIKKKLPASDQGAEKSDFTPENSEKTSPSVADVTSSQTTNTMNENNNVAYLDNKNMTKSCSLQEFKMVKSQSEEADDVKKTLAFTIDFGDGKDVNRQRHKSILERFEQRHKRGQSLSKLEENEISRVSPVTPNKPPLSGKLPRKRIVNVPSESSISSEQDDRGTGVRLRDKSSQLRDSSKRHSWSPRSSMHENAVKSVPTSAQRFKSSVVTSALETVSKNYPSLGSSSNDPKSLDSFLCSEPPLENFPTNDGDEVVSETGTYTVDGDNYTEEQKEKMNIDKIEAILPATTPTPLQSRPIRPTCFEKDLEVIDLEEKTPSKSHAKQLPINKSHNILEVSYSHDQINSVNKPKVSYLEKLKTRVKNISDKRFQKSKSPEKQVLPSPSDLGCFTSVTTSGILSYKPTLDDKVKVTRKNSLIKATVDSSEYVQGLTKVNVPVKSVIDGEKVEANKPHNYQLNIFNNNNTSSDSPKASTDDEECTNNTVTQVLKTASNKKDWIQEWARNAREYSGKKSNIMTRSYDKNIINPENNMRMSSSEYYDSEDPSDGPSSYGKKQVNARTFKNNTIGDNEYSSDPNLRYREYQNARRKQYDYERGQLSDFGPVTSPSRNVRNAMLYGSDDEHFLQTTILRKPPMSPSKIPSPLNTMARPRSVSRTRGSLHGSSTNLDDEADIHLQNTAAAISALANLQRRSSLRESFKNNSLRNSPRSPLSPQHCISPNLISPIDDDFQQKFNAPHRRLQQHLRSQSGGNSNAELELYQDYIRRRRPSADRYEQDIDQTQIYCHGFEDDADECAENIVIVEKGQIVAHRTPSSPVASFNKKRVSEQPVTRNSPLKAYPSPIKRSSSFSVKNQVEQKLPTTPRLQQRSQQYQRSNNPIQKSASSTSFKTMMRYEDDDCEFYINNNDNLNPDPDYSSNSSVDDSNEKEPITNTRYNKAFLMRVEQSKKAIAGPPQTKTGQVACPNTPQMARRDAKIRLSMRDRTSMPRDSSLNRLKEDVSSLASAKKRLNEQNNIMSRSAGSNALSTPSGKVLPKYLDISKYKSPQGQGQNFLKKDETKSYLNKTEVKRTPSSASVIGTRNEMARTSIRSVKSAGSKPGVKKLPDPVVAVAQEVKKQELEMWKRRAKYDPMKAAAEGKRKQEEARKQIHQERLSKNFESSVLRSQSFHCGVGGQGTTTGKAAMCLVNSPSNYNMVGVRKSIGSGNNQWTSTESSDIDDDFNTNTS</sequence>
<feature type="compositionally biased region" description="Low complexity" evidence="1">
    <location>
        <begin position="916"/>
        <end position="934"/>
    </location>
</feature>
<accession>A0A336LRZ3</accession>
<dbReference type="EMBL" id="UFQT01000128">
    <property type="protein sequence ID" value="SSX20585.1"/>
    <property type="molecule type" value="Genomic_DNA"/>
</dbReference>
<proteinExistence type="predicted"/>
<reference evidence="2" key="1">
    <citation type="submission" date="2018-07" db="EMBL/GenBank/DDBJ databases">
        <authorList>
            <person name="Quirk P.G."/>
            <person name="Krulwich T.A."/>
        </authorList>
    </citation>
    <scope>NUCLEOTIDE SEQUENCE</scope>
</reference>
<organism evidence="2">
    <name type="scientific">Culicoides sonorensis</name>
    <name type="common">Biting midge</name>
    <dbReference type="NCBI Taxonomy" id="179676"/>
    <lineage>
        <taxon>Eukaryota</taxon>
        <taxon>Metazoa</taxon>
        <taxon>Ecdysozoa</taxon>
        <taxon>Arthropoda</taxon>
        <taxon>Hexapoda</taxon>
        <taxon>Insecta</taxon>
        <taxon>Pterygota</taxon>
        <taxon>Neoptera</taxon>
        <taxon>Endopterygota</taxon>
        <taxon>Diptera</taxon>
        <taxon>Nematocera</taxon>
        <taxon>Chironomoidea</taxon>
        <taxon>Ceratopogonidae</taxon>
        <taxon>Ceratopogoninae</taxon>
        <taxon>Culicoides</taxon>
        <taxon>Monoculicoides</taxon>
    </lineage>
</organism>
<feature type="compositionally biased region" description="Polar residues" evidence="1">
    <location>
        <begin position="1214"/>
        <end position="1225"/>
    </location>
</feature>
<feature type="region of interest" description="Disordered" evidence="1">
    <location>
        <begin position="710"/>
        <end position="734"/>
    </location>
</feature>
<dbReference type="OMA" id="NTRQSMP"/>
<feature type="region of interest" description="Disordered" evidence="1">
    <location>
        <begin position="1"/>
        <end position="64"/>
    </location>
</feature>
<evidence type="ECO:0000256" key="1">
    <source>
        <dbReference type="SAM" id="MobiDB-lite"/>
    </source>
</evidence>
<name>A0A336LRZ3_CULSO</name>
<feature type="region of interest" description="Disordered" evidence="1">
    <location>
        <begin position="1211"/>
        <end position="1237"/>
    </location>
</feature>
<feature type="region of interest" description="Disordered" evidence="1">
    <location>
        <begin position="233"/>
        <end position="266"/>
    </location>
</feature>
<feature type="region of interest" description="Disordered" evidence="1">
    <location>
        <begin position="548"/>
        <end position="589"/>
    </location>
</feature>
<feature type="compositionally biased region" description="Polar residues" evidence="1">
    <location>
        <begin position="666"/>
        <end position="679"/>
    </location>
</feature>
<feature type="compositionally biased region" description="Polar residues" evidence="1">
    <location>
        <begin position="39"/>
        <end position="64"/>
    </location>
</feature>
<protein>
    <submittedName>
        <fullName evidence="2">CSON001823 protein</fullName>
    </submittedName>
</protein>
<feature type="region of interest" description="Disordered" evidence="1">
    <location>
        <begin position="914"/>
        <end position="940"/>
    </location>
</feature>
<feature type="compositionally biased region" description="Basic and acidic residues" evidence="1">
    <location>
        <begin position="26"/>
        <end position="38"/>
    </location>
</feature>
<feature type="compositionally biased region" description="Polar residues" evidence="1">
    <location>
        <begin position="233"/>
        <end position="245"/>
    </location>
</feature>
<feature type="region of interest" description="Disordered" evidence="1">
    <location>
        <begin position="645"/>
        <end position="681"/>
    </location>
</feature>
<feature type="compositionally biased region" description="Polar residues" evidence="1">
    <location>
        <begin position="890"/>
        <end position="900"/>
    </location>
</feature>
<dbReference type="AlphaFoldDB" id="A0A336LRZ3"/>
<feature type="compositionally biased region" description="Polar residues" evidence="1">
    <location>
        <begin position="571"/>
        <end position="589"/>
    </location>
</feature>
<feature type="region of interest" description="Disordered" evidence="1">
    <location>
        <begin position="119"/>
        <end position="217"/>
    </location>
</feature>
<feature type="compositionally biased region" description="Acidic residues" evidence="1">
    <location>
        <begin position="1226"/>
        <end position="1237"/>
    </location>
</feature>